<dbReference type="SMART" id="SM00220">
    <property type="entry name" value="S_TKc"/>
    <property type="match status" value="1"/>
</dbReference>
<protein>
    <recommendedName>
        <fullName evidence="1">non-specific serine/threonine protein kinase</fullName>
        <ecNumber evidence="1">2.7.11.1</ecNumber>
    </recommendedName>
</protein>
<dbReference type="PROSITE" id="PS00107">
    <property type="entry name" value="PROTEIN_KINASE_ATP"/>
    <property type="match status" value="1"/>
</dbReference>
<feature type="region of interest" description="Disordered" evidence="5">
    <location>
        <begin position="395"/>
        <end position="560"/>
    </location>
</feature>
<dbReference type="InterPro" id="IPR016024">
    <property type="entry name" value="ARM-type_fold"/>
</dbReference>
<dbReference type="InterPro" id="IPR000719">
    <property type="entry name" value="Prot_kinase_dom"/>
</dbReference>
<keyword evidence="3 4" id="KW-0067">ATP-binding</keyword>
<evidence type="ECO:0000313" key="7">
    <source>
        <dbReference type="EMBL" id="GMI26982.1"/>
    </source>
</evidence>
<feature type="region of interest" description="Disordered" evidence="5">
    <location>
        <begin position="1"/>
        <end position="33"/>
    </location>
</feature>
<dbReference type="InterPro" id="IPR011009">
    <property type="entry name" value="Kinase-like_dom_sf"/>
</dbReference>
<evidence type="ECO:0000313" key="8">
    <source>
        <dbReference type="Proteomes" id="UP001165060"/>
    </source>
</evidence>
<comment type="caution">
    <text evidence="7">The sequence shown here is derived from an EMBL/GenBank/DDBJ whole genome shotgun (WGS) entry which is preliminary data.</text>
</comment>
<keyword evidence="2 4" id="KW-0547">Nucleotide-binding</keyword>
<name>A0ABQ6MID3_9STRA</name>
<dbReference type="InterPro" id="IPR017441">
    <property type="entry name" value="Protein_kinase_ATP_BS"/>
</dbReference>
<feature type="compositionally biased region" description="Low complexity" evidence="5">
    <location>
        <begin position="499"/>
        <end position="525"/>
    </location>
</feature>
<evidence type="ECO:0000259" key="6">
    <source>
        <dbReference type="PROSITE" id="PS50011"/>
    </source>
</evidence>
<dbReference type="Gene3D" id="1.10.510.10">
    <property type="entry name" value="Transferase(Phosphotransferase) domain 1"/>
    <property type="match status" value="1"/>
</dbReference>
<dbReference type="Pfam" id="PF00069">
    <property type="entry name" value="Pkinase"/>
    <property type="match status" value="1"/>
</dbReference>
<dbReference type="PANTHER" id="PTHR48012:SF26">
    <property type="entry name" value="SERINE_THREONINE-PROTEIN KINASE DDB_G0283821-RELATED"/>
    <property type="match status" value="1"/>
</dbReference>
<dbReference type="SUPFAM" id="SSF56112">
    <property type="entry name" value="Protein kinase-like (PK-like)"/>
    <property type="match status" value="1"/>
</dbReference>
<dbReference type="PROSITE" id="PS00108">
    <property type="entry name" value="PROTEIN_KINASE_ST"/>
    <property type="match status" value="1"/>
</dbReference>
<dbReference type="Proteomes" id="UP001165060">
    <property type="component" value="Unassembled WGS sequence"/>
</dbReference>
<dbReference type="SUPFAM" id="SSF48371">
    <property type="entry name" value="ARM repeat"/>
    <property type="match status" value="1"/>
</dbReference>
<evidence type="ECO:0000256" key="1">
    <source>
        <dbReference type="ARBA" id="ARBA00012513"/>
    </source>
</evidence>
<dbReference type="EMBL" id="BRYB01000286">
    <property type="protein sequence ID" value="GMI26982.1"/>
    <property type="molecule type" value="Genomic_DNA"/>
</dbReference>
<sequence length="1172" mass="128979">PHQSPDAASPPNPPPQSSWTSTLTQRKRRNQRVKLFSPASGTTYQLGEKIGKGGSGEVHTALNLDTGEVVAVKTLRSSSSSSRQSAVDALQTEVELLKKLVHPNIVKYVDLVRSKNSLHVVLEYMENGSLRSLCDKFDGFSESLVAIYVTQVLTGLIFLHSQGVLHRDVKGANILTTKDGFVKLADFGVAMTIADEGERDRGTEDTVVGSPYWMAPEIIELQGPTAACDIWSLGCTVIELLTGKPPYMELDPMAALFRIVQDEHPPLPQGISEALTDFLLKCFEKDPSSRISAQDLVSHQWLKNPQSHIKKTEYLLRESEHTEGAGWDSVAQTLHLYARGSVDPAHPDSELLELAPARDSFSFTRSAPSDQAPSQDSKGIAVGALKMLRSLSRGMLGMGGEPLEGNEPKGSPPPPKLSSSSSLDHAGKPSVVSAEEFFLQGGGGDEGLEAADDTEAAEAGAEEPQEDKPEGSEGRADESVDDGGERDGAAILDPPILTSTYSDSSNNTNPSNSSPPSGPSGSPARVRSRSRNRSFNSETINDQADIQPSGFSDIPENEELVDSGPSFISVEALQKEQLIQRTKLSSEILDLVSSLQPGCDESTIVKTCNKMLKIFNDDPELPHHFVMNHGVIPIMELLEVSKLMAESIMGSILSVRSVRVLPSVLQVVNKIIEGNKTVQEHLSLVGMIPVMVKIAEGIYGSINFRGSIYKQHSLHLEAAKFVDQICKTSELTLQMFIAGGGLPLLVRHMQVASDVRKNNDIGKIVAVGIDGILEVFKLQTIRRDDFCHLFVKLGLLPHLVISFRSLLSIILETSDGSVDPDSWAELEKLGEILTFFASSDPFVKERMAVENVCLGILNPFISLSLTKQLNNKLNHKWAFQKFSVLVVVLLKCLRELAAEPNTLKKLDREQAIATLMPLLEQLQPGYDNAMFDEAMKCMYYLCRIDKTRQELAARLGLIQQLQRCMGEDKLHLKEWSFPIICDMAYTSSVTREELWRYDGVLCYLNIMQYPQWRISALNAITVWLANDIERVEPVLTLPNNVEILIKCCVESLKDSGGGGEGRRNFDQICQALLRLSVKSPMLSLVFGRDTIFISHLVAKLEQEVDYSPVSKMCLLKLLGKVTNRTSYAEHGIFPLLAKLAQDESQILISELSNTLMKRIAFAYQSPLKKRGR</sequence>
<accession>A0ABQ6MID3</accession>
<dbReference type="InterPro" id="IPR050629">
    <property type="entry name" value="STE20/SPS1-PAK"/>
</dbReference>
<evidence type="ECO:0000256" key="5">
    <source>
        <dbReference type="SAM" id="MobiDB-lite"/>
    </source>
</evidence>
<dbReference type="Gene3D" id="1.25.10.10">
    <property type="entry name" value="Leucine-rich Repeat Variant"/>
    <property type="match status" value="2"/>
</dbReference>
<proteinExistence type="predicted"/>
<feature type="binding site" evidence="4">
    <location>
        <position position="73"/>
    </location>
    <ligand>
        <name>ATP</name>
        <dbReference type="ChEBI" id="CHEBI:30616"/>
    </ligand>
</feature>
<evidence type="ECO:0000256" key="4">
    <source>
        <dbReference type="PROSITE-ProRule" id="PRU10141"/>
    </source>
</evidence>
<dbReference type="CDD" id="cd06627">
    <property type="entry name" value="STKc_Cdc7_like"/>
    <property type="match status" value="1"/>
</dbReference>
<dbReference type="PANTHER" id="PTHR48012">
    <property type="entry name" value="STERILE20-LIKE KINASE, ISOFORM B-RELATED"/>
    <property type="match status" value="1"/>
</dbReference>
<dbReference type="PROSITE" id="PS50011">
    <property type="entry name" value="PROTEIN_KINASE_DOM"/>
    <property type="match status" value="1"/>
</dbReference>
<dbReference type="InterPro" id="IPR008271">
    <property type="entry name" value="Ser/Thr_kinase_AS"/>
</dbReference>
<feature type="domain" description="Protein kinase" evidence="6">
    <location>
        <begin position="44"/>
        <end position="302"/>
    </location>
</feature>
<evidence type="ECO:0000256" key="2">
    <source>
        <dbReference type="ARBA" id="ARBA00022741"/>
    </source>
</evidence>
<keyword evidence="8" id="KW-1185">Reference proteome</keyword>
<evidence type="ECO:0000256" key="3">
    <source>
        <dbReference type="ARBA" id="ARBA00022840"/>
    </source>
</evidence>
<organism evidence="7 8">
    <name type="scientific">Tetraparma gracilis</name>
    <dbReference type="NCBI Taxonomy" id="2962635"/>
    <lineage>
        <taxon>Eukaryota</taxon>
        <taxon>Sar</taxon>
        <taxon>Stramenopiles</taxon>
        <taxon>Ochrophyta</taxon>
        <taxon>Bolidophyceae</taxon>
        <taxon>Parmales</taxon>
        <taxon>Triparmaceae</taxon>
        <taxon>Tetraparma</taxon>
    </lineage>
</organism>
<dbReference type="EC" id="2.7.11.1" evidence="1"/>
<feature type="non-terminal residue" evidence="7">
    <location>
        <position position="1"/>
    </location>
</feature>
<gene>
    <name evidence="7" type="ORF">TeGR_g7905</name>
</gene>
<feature type="compositionally biased region" description="Polar residues" evidence="5">
    <location>
        <begin position="538"/>
        <end position="550"/>
    </location>
</feature>
<feature type="compositionally biased region" description="Basic and acidic residues" evidence="5">
    <location>
        <begin position="466"/>
        <end position="488"/>
    </location>
</feature>
<reference evidence="7 8" key="1">
    <citation type="journal article" date="2023" name="Commun. Biol.">
        <title>Genome analysis of Parmales, the sister group of diatoms, reveals the evolutionary specialization of diatoms from phago-mixotrophs to photoautotrophs.</title>
        <authorList>
            <person name="Ban H."/>
            <person name="Sato S."/>
            <person name="Yoshikawa S."/>
            <person name="Yamada K."/>
            <person name="Nakamura Y."/>
            <person name="Ichinomiya M."/>
            <person name="Sato N."/>
            <person name="Blanc-Mathieu R."/>
            <person name="Endo H."/>
            <person name="Kuwata A."/>
            <person name="Ogata H."/>
        </authorList>
    </citation>
    <scope>NUCLEOTIDE SEQUENCE [LARGE SCALE GENOMIC DNA]</scope>
</reference>
<dbReference type="InterPro" id="IPR011989">
    <property type="entry name" value="ARM-like"/>
</dbReference>
<feature type="compositionally biased region" description="Acidic residues" evidence="5">
    <location>
        <begin position="446"/>
        <end position="465"/>
    </location>
</feature>